<feature type="non-terminal residue" evidence="4">
    <location>
        <position position="1"/>
    </location>
</feature>
<protein>
    <recommendedName>
        <fullName evidence="3">Serpin domain-containing protein</fullName>
    </recommendedName>
</protein>
<dbReference type="Gene3D" id="3.30.497.10">
    <property type="entry name" value="Antithrombin, subunit I, domain 2"/>
    <property type="match status" value="2"/>
</dbReference>
<dbReference type="AlphaFoldDB" id="A0AAV2HYT6"/>
<dbReference type="SMART" id="SM00093">
    <property type="entry name" value="SERPIN"/>
    <property type="match status" value="1"/>
</dbReference>
<dbReference type="InterPro" id="IPR023796">
    <property type="entry name" value="Serpin_dom"/>
</dbReference>
<reference evidence="4 5" key="1">
    <citation type="submission" date="2024-04" db="EMBL/GenBank/DDBJ databases">
        <authorList>
            <consortium name="Genoscope - CEA"/>
            <person name="William W."/>
        </authorList>
    </citation>
    <scope>NUCLEOTIDE SEQUENCE [LARGE SCALE GENOMIC DNA]</scope>
</reference>
<dbReference type="Pfam" id="PF00079">
    <property type="entry name" value="Serpin"/>
    <property type="match status" value="2"/>
</dbReference>
<organism evidence="4 5">
    <name type="scientific">Lymnaea stagnalis</name>
    <name type="common">Great pond snail</name>
    <name type="synonym">Helix stagnalis</name>
    <dbReference type="NCBI Taxonomy" id="6523"/>
    <lineage>
        <taxon>Eukaryota</taxon>
        <taxon>Metazoa</taxon>
        <taxon>Spiralia</taxon>
        <taxon>Lophotrochozoa</taxon>
        <taxon>Mollusca</taxon>
        <taxon>Gastropoda</taxon>
        <taxon>Heterobranchia</taxon>
        <taxon>Euthyneura</taxon>
        <taxon>Panpulmonata</taxon>
        <taxon>Hygrophila</taxon>
        <taxon>Lymnaeoidea</taxon>
        <taxon>Lymnaeidae</taxon>
        <taxon>Lymnaea</taxon>
    </lineage>
</organism>
<dbReference type="EMBL" id="CAXITT010000310">
    <property type="protein sequence ID" value="CAL1538701.1"/>
    <property type="molecule type" value="Genomic_DNA"/>
</dbReference>
<dbReference type="GO" id="GO:0004867">
    <property type="term" value="F:serine-type endopeptidase inhibitor activity"/>
    <property type="evidence" value="ECO:0007669"/>
    <property type="project" value="InterPro"/>
</dbReference>
<dbReference type="InterPro" id="IPR023795">
    <property type="entry name" value="Serpin_CS"/>
</dbReference>
<feature type="domain" description="Serpin" evidence="3">
    <location>
        <begin position="1"/>
        <end position="242"/>
    </location>
</feature>
<dbReference type="InterPro" id="IPR042178">
    <property type="entry name" value="Serpin_sf_1"/>
</dbReference>
<evidence type="ECO:0000256" key="2">
    <source>
        <dbReference type="RuleBase" id="RU000411"/>
    </source>
</evidence>
<dbReference type="PANTHER" id="PTHR11461">
    <property type="entry name" value="SERINE PROTEASE INHIBITOR, SERPIN"/>
    <property type="match status" value="1"/>
</dbReference>
<evidence type="ECO:0000256" key="1">
    <source>
        <dbReference type="ARBA" id="ARBA00009500"/>
    </source>
</evidence>
<feature type="non-terminal residue" evidence="4">
    <location>
        <position position="242"/>
    </location>
</feature>
<sequence length="242" mass="27460">FQSILASKYQAIAESFDFSAPGGPTFPINKWVASKTRNKITDLLKPRDIAQSTQAVLINALYFNGTWEFEERLTEKEIFQINERQSVLVNFMKQINDLDLKVSATENVDVLRLPFVNNRFAFYIALPKTTTGLSFFLTMPKFKLTATMELSKKLINLGMITAFSDEADFSGMSTDRTHISDVRQRVEIEVEERGVVAAAATVVRFLESAIGPTPDSYIFRADHPFMYFIRDEETGLILFQGK</sequence>
<dbReference type="PANTHER" id="PTHR11461:SF211">
    <property type="entry name" value="GH10112P-RELATED"/>
    <property type="match status" value="1"/>
</dbReference>
<dbReference type="Proteomes" id="UP001497497">
    <property type="component" value="Unassembled WGS sequence"/>
</dbReference>
<comment type="similarity">
    <text evidence="1 2">Belongs to the serpin family.</text>
</comment>
<keyword evidence="5" id="KW-1185">Reference proteome</keyword>
<evidence type="ECO:0000313" key="5">
    <source>
        <dbReference type="Proteomes" id="UP001497497"/>
    </source>
</evidence>
<dbReference type="Gene3D" id="2.30.39.10">
    <property type="entry name" value="Alpha-1-antitrypsin, domain 1"/>
    <property type="match status" value="2"/>
</dbReference>
<dbReference type="InterPro" id="IPR000215">
    <property type="entry name" value="Serpin_fam"/>
</dbReference>
<comment type="caution">
    <text evidence="4">The sequence shown here is derived from an EMBL/GenBank/DDBJ whole genome shotgun (WGS) entry which is preliminary data.</text>
</comment>
<dbReference type="InterPro" id="IPR042185">
    <property type="entry name" value="Serpin_sf_2"/>
</dbReference>
<dbReference type="GO" id="GO:0005615">
    <property type="term" value="C:extracellular space"/>
    <property type="evidence" value="ECO:0007669"/>
    <property type="project" value="InterPro"/>
</dbReference>
<evidence type="ECO:0000259" key="3">
    <source>
        <dbReference type="SMART" id="SM00093"/>
    </source>
</evidence>
<name>A0AAV2HYT6_LYMST</name>
<evidence type="ECO:0000313" key="4">
    <source>
        <dbReference type="EMBL" id="CAL1538701.1"/>
    </source>
</evidence>
<proteinExistence type="inferred from homology"/>
<gene>
    <name evidence="4" type="ORF">GSLYS_00012522001</name>
</gene>
<dbReference type="PROSITE" id="PS00284">
    <property type="entry name" value="SERPIN"/>
    <property type="match status" value="1"/>
</dbReference>
<dbReference type="InterPro" id="IPR036186">
    <property type="entry name" value="Serpin_sf"/>
</dbReference>
<accession>A0AAV2HYT6</accession>
<dbReference type="SUPFAM" id="SSF56574">
    <property type="entry name" value="Serpins"/>
    <property type="match status" value="1"/>
</dbReference>